<dbReference type="InterPro" id="IPR029058">
    <property type="entry name" value="AB_hydrolase_fold"/>
</dbReference>
<comment type="caution">
    <text evidence="4">The sequence shown here is derived from an EMBL/GenBank/DDBJ whole genome shotgun (WGS) entry which is preliminary data.</text>
</comment>
<dbReference type="OrthoDB" id="408631at2759"/>
<evidence type="ECO:0000313" key="5">
    <source>
        <dbReference type="Proteomes" id="UP000757232"/>
    </source>
</evidence>
<reference evidence="4" key="1">
    <citation type="submission" date="2016-06" db="EMBL/GenBank/DDBJ databases">
        <title>Draft Genome sequence of the fungus Inonotus baumii.</title>
        <authorList>
            <person name="Zhu H."/>
            <person name="Lin W."/>
        </authorList>
    </citation>
    <scope>NUCLEOTIDE SEQUENCE</scope>
    <source>
        <strain evidence="4">821</strain>
    </source>
</reference>
<keyword evidence="1" id="KW-0378">Hydrolase</keyword>
<dbReference type="Gene3D" id="3.40.50.1820">
    <property type="entry name" value="alpha/beta hydrolase"/>
    <property type="match status" value="1"/>
</dbReference>
<evidence type="ECO:0000313" key="4">
    <source>
        <dbReference type="EMBL" id="OCB88996.1"/>
    </source>
</evidence>
<dbReference type="Pfam" id="PF07859">
    <property type="entry name" value="Abhydrolase_3"/>
    <property type="match status" value="1"/>
</dbReference>
<dbReference type="Proteomes" id="UP000757232">
    <property type="component" value="Unassembled WGS sequence"/>
</dbReference>
<keyword evidence="2" id="KW-0472">Membrane</keyword>
<dbReference type="PANTHER" id="PTHR48081">
    <property type="entry name" value="AB HYDROLASE SUPERFAMILY PROTEIN C4A8.06C"/>
    <property type="match status" value="1"/>
</dbReference>
<evidence type="ECO:0000256" key="1">
    <source>
        <dbReference type="ARBA" id="ARBA00022801"/>
    </source>
</evidence>
<dbReference type="GO" id="GO:0016787">
    <property type="term" value="F:hydrolase activity"/>
    <property type="evidence" value="ECO:0007669"/>
    <property type="project" value="UniProtKB-KW"/>
</dbReference>
<evidence type="ECO:0000259" key="3">
    <source>
        <dbReference type="Pfam" id="PF07859"/>
    </source>
</evidence>
<keyword evidence="5" id="KW-1185">Reference proteome</keyword>
<feature type="domain" description="Alpha/beta hydrolase fold-3" evidence="3">
    <location>
        <begin position="84"/>
        <end position="281"/>
    </location>
</feature>
<dbReference type="InterPro" id="IPR050300">
    <property type="entry name" value="GDXG_lipolytic_enzyme"/>
</dbReference>
<feature type="transmembrane region" description="Helical" evidence="2">
    <location>
        <begin position="12"/>
        <end position="32"/>
    </location>
</feature>
<dbReference type="InterPro" id="IPR013094">
    <property type="entry name" value="AB_hydrolase_3"/>
</dbReference>
<proteinExistence type="predicted"/>
<keyword evidence="2" id="KW-1133">Transmembrane helix</keyword>
<dbReference type="AlphaFoldDB" id="A0A9Q5N9S1"/>
<protein>
    <submittedName>
        <fullName evidence="4">Alpha/beta-hydrolase</fullName>
    </submittedName>
</protein>
<accession>A0A9Q5N9S1</accession>
<evidence type="ECO:0000256" key="2">
    <source>
        <dbReference type="SAM" id="Phobius"/>
    </source>
</evidence>
<organism evidence="4 5">
    <name type="scientific">Sanghuangporus baumii</name>
    <name type="common">Phellinus baumii</name>
    <dbReference type="NCBI Taxonomy" id="108892"/>
    <lineage>
        <taxon>Eukaryota</taxon>
        <taxon>Fungi</taxon>
        <taxon>Dikarya</taxon>
        <taxon>Basidiomycota</taxon>
        <taxon>Agaricomycotina</taxon>
        <taxon>Agaricomycetes</taxon>
        <taxon>Hymenochaetales</taxon>
        <taxon>Hymenochaetaceae</taxon>
        <taxon>Sanghuangporus</taxon>
    </lineage>
</organism>
<dbReference type="PANTHER" id="PTHR48081:SF8">
    <property type="entry name" value="ALPHA_BETA HYDROLASE FOLD-3 DOMAIN-CONTAINING PROTEIN-RELATED"/>
    <property type="match status" value="1"/>
</dbReference>
<dbReference type="EMBL" id="LNZH02000166">
    <property type="protein sequence ID" value="OCB88996.1"/>
    <property type="molecule type" value="Genomic_DNA"/>
</dbReference>
<keyword evidence="2" id="KW-0812">Transmembrane</keyword>
<sequence length="312" mass="34924">MLFINWNRIGTHLVISVAQCVLSALVHIVWFLDIRIGVLHKPASCRPSQFLCLRSSKEPRRRIHLDIYEPSSLDKSQKPFPVHINFHGSAFVLPCHGSDAELCAYLCSRLGCIVVDADYAKGPKYPYPAALDDALDVLSFVASQPHRFDLTKVTIGGFSAGANIAILAALRSANGPLPVKSIVAWYPPTNMTRRGSEERELSPFLRWLYQAFRSSYLPEGIDRRDPRVSPLFADSKLFPSTTLIVGENDKLLIDSVELANKLTADGVDCVLYTIPGATHAWERFVKKDTALWVARDEALRLTETRLREVYCN</sequence>
<gene>
    <name evidence="4" type="ORF">A7U60_g3803</name>
</gene>
<name>A0A9Q5N9S1_SANBA</name>
<dbReference type="SUPFAM" id="SSF53474">
    <property type="entry name" value="alpha/beta-Hydrolases"/>
    <property type="match status" value="1"/>
</dbReference>